<dbReference type="PANTHER" id="PTHR35177:SF2">
    <property type="entry name" value="HYDROGENASE MATURATION FACTOR HYBG"/>
    <property type="match status" value="1"/>
</dbReference>
<name>A0A327KKL1_9BRAD</name>
<dbReference type="Gene3D" id="2.30.30.140">
    <property type="match status" value="1"/>
</dbReference>
<dbReference type="RefSeq" id="WP_111357144.1">
    <property type="nucleotide sequence ID" value="NZ_NHSK01000147.1"/>
</dbReference>
<dbReference type="NCBIfam" id="TIGR00074">
    <property type="entry name" value="hypC_hupF"/>
    <property type="match status" value="1"/>
</dbReference>
<dbReference type="OrthoDB" id="9806017at2"/>
<comment type="caution">
    <text evidence="4">The sequence shown here is derived from an EMBL/GenBank/DDBJ whole genome shotgun (WGS) entry which is preliminary data.</text>
</comment>
<dbReference type="SUPFAM" id="SSF159127">
    <property type="entry name" value="HupF/HypC-like"/>
    <property type="match status" value="1"/>
</dbReference>
<organism evidence="4 5">
    <name type="scientific">Rhodoplanes elegans</name>
    <dbReference type="NCBI Taxonomy" id="29408"/>
    <lineage>
        <taxon>Bacteria</taxon>
        <taxon>Pseudomonadati</taxon>
        <taxon>Pseudomonadota</taxon>
        <taxon>Alphaproteobacteria</taxon>
        <taxon>Hyphomicrobiales</taxon>
        <taxon>Nitrobacteraceae</taxon>
        <taxon>Rhodoplanes</taxon>
    </lineage>
</organism>
<evidence type="ECO:0000313" key="4">
    <source>
        <dbReference type="EMBL" id="RAI39017.1"/>
    </source>
</evidence>
<accession>A0A327KKL1</accession>
<dbReference type="PRINTS" id="PR00445">
    <property type="entry name" value="HUPFHYPC"/>
</dbReference>
<gene>
    <name evidence="4" type="ORF">CH338_10815</name>
</gene>
<dbReference type="FunFam" id="2.30.30.140:FF:000022">
    <property type="entry name" value="Hydrogenase assembly chaperone HybG"/>
    <property type="match status" value="1"/>
</dbReference>
<dbReference type="GO" id="GO:1902670">
    <property type="term" value="F:carbon dioxide binding"/>
    <property type="evidence" value="ECO:0007669"/>
    <property type="project" value="TreeGrafter"/>
</dbReference>
<dbReference type="Proteomes" id="UP000248863">
    <property type="component" value="Unassembled WGS sequence"/>
</dbReference>
<protein>
    <recommendedName>
        <fullName evidence="3">Hydrogenase maturation factor HypC</fullName>
    </recommendedName>
</protein>
<comment type="similarity">
    <text evidence="1">Belongs to the HupF/HypC family.</text>
</comment>
<proteinExistence type="inferred from homology"/>
<dbReference type="AlphaFoldDB" id="A0A327KKL1"/>
<evidence type="ECO:0000256" key="1">
    <source>
        <dbReference type="ARBA" id="ARBA00006018"/>
    </source>
</evidence>
<dbReference type="Pfam" id="PF01455">
    <property type="entry name" value="HupF_HypC"/>
    <property type="match status" value="1"/>
</dbReference>
<evidence type="ECO:0000256" key="3">
    <source>
        <dbReference type="ARBA" id="ARBA00071976"/>
    </source>
</evidence>
<dbReference type="PANTHER" id="PTHR35177">
    <property type="entry name" value="HYDROGENASE MATURATION FACTOR HYBG"/>
    <property type="match status" value="1"/>
</dbReference>
<dbReference type="InterPro" id="IPR001109">
    <property type="entry name" value="Hydrogenase_HupF/HypC"/>
</dbReference>
<comment type="function">
    <text evidence="2">Involved in the maturation of [NiFe] hydrogenases. Involved in the biosynthesis of the Fe(CN)(2)CO cofactor.</text>
</comment>
<dbReference type="InterPro" id="IPR019812">
    <property type="entry name" value="Hydgase_assmbl_chp_CS"/>
</dbReference>
<evidence type="ECO:0000256" key="2">
    <source>
        <dbReference type="ARBA" id="ARBA00053969"/>
    </source>
</evidence>
<dbReference type="PROSITE" id="PS01097">
    <property type="entry name" value="HUPF_HYPC"/>
    <property type="match status" value="1"/>
</dbReference>
<reference evidence="4 5" key="1">
    <citation type="submission" date="2017-07" db="EMBL/GenBank/DDBJ databases">
        <title>Draft Genome Sequences of Select Purple Nonsulfur Bacteria.</title>
        <authorList>
            <person name="Lasarre B."/>
            <person name="Mckinlay J.B."/>
        </authorList>
    </citation>
    <scope>NUCLEOTIDE SEQUENCE [LARGE SCALE GENOMIC DNA]</scope>
    <source>
        <strain evidence="4 5">DSM 11907</strain>
    </source>
</reference>
<evidence type="ECO:0000313" key="5">
    <source>
        <dbReference type="Proteomes" id="UP000248863"/>
    </source>
</evidence>
<dbReference type="EMBL" id="NPEU01000094">
    <property type="protein sequence ID" value="RAI39017.1"/>
    <property type="molecule type" value="Genomic_DNA"/>
</dbReference>
<keyword evidence="5" id="KW-1185">Reference proteome</keyword>
<dbReference type="GO" id="GO:0051604">
    <property type="term" value="P:protein maturation"/>
    <property type="evidence" value="ECO:0007669"/>
    <property type="project" value="TreeGrafter"/>
</dbReference>
<sequence length="81" mass="8199">MCLAIPARVTALLPDQMAKVSLDGVSKVISVALLDDVAPGDYVVLHVGYALAKIDAAEAERTLALLAQAGAAAAADAEAPR</sequence>
<dbReference type="GO" id="GO:0005506">
    <property type="term" value="F:iron ion binding"/>
    <property type="evidence" value="ECO:0007669"/>
    <property type="project" value="TreeGrafter"/>
</dbReference>